<dbReference type="PANTHER" id="PTHR45749:SF21">
    <property type="entry name" value="DUF4371 DOMAIN-CONTAINING PROTEIN"/>
    <property type="match status" value="1"/>
</dbReference>
<reference evidence="3" key="1">
    <citation type="submission" date="2025-08" db="UniProtKB">
        <authorList>
            <consortium name="RefSeq"/>
        </authorList>
    </citation>
    <scope>IDENTIFICATION</scope>
</reference>
<dbReference type="RefSeq" id="XP_003739986.1">
    <property type="nucleotide sequence ID" value="XM_003739938.1"/>
</dbReference>
<name>A0AAJ6QPW2_9ACAR</name>
<dbReference type="KEGG" id="goe:100906920"/>
<evidence type="ECO:0000259" key="1">
    <source>
        <dbReference type="Pfam" id="PF14291"/>
    </source>
</evidence>
<feature type="non-terminal residue" evidence="3">
    <location>
        <position position="1"/>
    </location>
</feature>
<dbReference type="Pfam" id="PF14291">
    <property type="entry name" value="DUF4371"/>
    <property type="match status" value="1"/>
</dbReference>
<feature type="non-terminal residue" evidence="3">
    <location>
        <position position="338"/>
    </location>
</feature>
<accession>A0AAJ6QPW2</accession>
<protein>
    <submittedName>
        <fullName evidence="3">Zinc finger MYM-type protein 1-like</fullName>
    </submittedName>
</protein>
<evidence type="ECO:0000313" key="2">
    <source>
        <dbReference type="Proteomes" id="UP000694867"/>
    </source>
</evidence>
<dbReference type="PANTHER" id="PTHR45749">
    <property type="match status" value="1"/>
</dbReference>
<dbReference type="GeneID" id="100906920"/>
<dbReference type="SUPFAM" id="SSF53098">
    <property type="entry name" value="Ribonuclease H-like"/>
    <property type="match status" value="1"/>
</dbReference>
<dbReference type="InterPro" id="IPR012337">
    <property type="entry name" value="RNaseH-like_sf"/>
</dbReference>
<dbReference type="AlphaFoldDB" id="A0AAJ6QPW2"/>
<gene>
    <name evidence="3" type="primary">LOC100906920</name>
</gene>
<organism evidence="2 3">
    <name type="scientific">Galendromus occidentalis</name>
    <name type="common">western predatory mite</name>
    <dbReference type="NCBI Taxonomy" id="34638"/>
    <lineage>
        <taxon>Eukaryota</taxon>
        <taxon>Metazoa</taxon>
        <taxon>Ecdysozoa</taxon>
        <taxon>Arthropoda</taxon>
        <taxon>Chelicerata</taxon>
        <taxon>Arachnida</taxon>
        <taxon>Acari</taxon>
        <taxon>Parasitiformes</taxon>
        <taxon>Mesostigmata</taxon>
        <taxon>Gamasina</taxon>
        <taxon>Phytoseioidea</taxon>
        <taxon>Phytoseiidae</taxon>
        <taxon>Typhlodrominae</taxon>
        <taxon>Galendromus</taxon>
    </lineage>
</organism>
<dbReference type="Proteomes" id="UP000694867">
    <property type="component" value="Unplaced"/>
</dbReference>
<keyword evidence="2" id="KW-1185">Reference proteome</keyword>
<dbReference type="InterPro" id="IPR025398">
    <property type="entry name" value="DUF4371"/>
</dbReference>
<feature type="domain" description="DUF4371" evidence="1">
    <location>
        <begin position="44"/>
        <end position="214"/>
    </location>
</feature>
<evidence type="ECO:0000313" key="3">
    <source>
        <dbReference type="RefSeq" id="XP_003739986.1"/>
    </source>
</evidence>
<proteinExistence type="predicted"/>
<sequence>NFVKCYTERSSMDIRNVADHGRKKQALQNRQKLASIIKTVLLCGRQGVALRAHREEGNVIEETACNDGNFRALLRFRIDAGDTCLQEHLLNATERTRYISPRIQNEIIDGIGELFRKRISVEVQQSGFFSILADETRDSGKIDQLTLCLRYVTSRNDRKVVVENFLMYCEVSDKTGVGLASQILRNLTAQNIDVTKMRGQGYDGCSAMSGRFKGVQTVIKASIPEALYVHCASHCLNLAVVHSSECTLIRNTVGTIGNIRAFISNSTSRIRILEEQVALHSDTTTARRLKPLCSTRWVESHKAFINFKEMFVPIVGALEEISAKGNDASRAKELLSAL</sequence>